<gene>
    <name evidence="2" type="ORF">A9Q84_11460</name>
</gene>
<evidence type="ECO:0000313" key="3">
    <source>
        <dbReference type="Proteomes" id="UP000196531"/>
    </source>
</evidence>
<proteinExistence type="predicted"/>
<dbReference type="AlphaFoldDB" id="A0A1Y5F7P1"/>
<feature type="signal peptide" evidence="1">
    <location>
        <begin position="1"/>
        <end position="20"/>
    </location>
</feature>
<reference evidence="3" key="1">
    <citation type="journal article" date="2017" name="Proc. Natl. Acad. Sci. U.S.A.">
        <title>Simulation of Deepwater Horizon oil plume reveals substrate specialization within a complex community of hydrocarbon-degraders.</title>
        <authorList>
            <person name="Hu P."/>
            <person name="Dubinsky E.A."/>
            <person name="Probst A.J."/>
            <person name="Wang J."/>
            <person name="Sieber C.M.K."/>
            <person name="Tom L.M."/>
            <person name="Gardinali P."/>
            <person name="Banfield J.F."/>
            <person name="Atlas R.M."/>
            <person name="Andersen G.L."/>
        </authorList>
    </citation>
    <scope>NUCLEOTIDE SEQUENCE [LARGE SCALE GENOMIC DNA]</scope>
</reference>
<dbReference type="Proteomes" id="UP000196531">
    <property type="component" value="Unassembled WGS sequence"/>
</dbReference>
<evidence type="ECO:0008006" key="4">
    <source>
        <dbReference type="Google" id="ProtNLM"/>
    </source>
</evidence>
<sequence>MKLLIALATTLLLVSCGSNNEVAPISAPNNGNINHLMQVDDSIEVGNYVTFKKPKRLKLSGGVQCFYTVTTRLEISNLNKEANSIELRIEKSEKDARGNVRACPSRYGVNPLKVKTYSLSKLINAYQKRRDESLDANLLCKSIKWCKSAKLLEKSNTTYEGIAATYTEIRIRSKSGNSYTRYSLVAQNSLFLNTFAFNIRKVGSTFNIDYQRTTSISLKNLEL</sequence>
<keyword evidence="1" id="KW-0732">Signal</keyword>
<name>A0A1Y5F7P1_9BACT</name>
<dbReference type="PROSITE" id="PS51257">
    <property type="entry name" value="PROKAR_LIPOPROTEIN"/>
    <property type="match status" value="1"/>
</dbReference>
<organism evidence="2 3">
    <name type="scientific">Halobacteriovorax marinus</name>
    <dbReference type="NCBI Taxonomy" id="97084"/>
    <lineage>
        <taxon>Bacteria</taxon>
        <taxon>Pseudomonadati</taxon>
        <taxon>Bdellovibrionota</taxon>
        <taxon>Bacteriovoracia</taxon>
        <taxon>Bacteriovoracales</taxon>
        <taxon>Halobacteriovoraceae</taxon>
        <taxon>Halobacteriovorax</taxon>
    </lineage>
</organism>
<comment type="caution">
    <text evidence="2">The sequence shown here is derived from an EMBL/GenBank/DDBJ whole genome shotgun (WGS) entry which is preliminary data.</text>
</comment>
<evidence type="ECO:0000313" key="2">
    <source>
        <dbReference type="EMBL" id="OUR96946.1"/>
    </source>
</evidence>
<accession>A0A1Y5F7P1</accession>
<evidence type="ECO:0000256" key="1">
    <source>
        <dbReference type="SAM" id="SignalP"/>
    </source>
</evidence>
<protein>
    <recommendedName>
        <fullName evidence="4">Lipoprotein</fullName>
    </recommendedName>
</protein>
<feature type="chain" id="PRO_5011988928" description="Lipoprotein" evidence="1">
    <location>
        <begin position="21"/>
        <end position="223"/>
    </location>
</feature>
<dbReference type="EMBL" id="MAAO01000006">
    <property type="protein sequence ID" value="OUR96946.1"/>
    <property type="molecule type" value="Genomic_DNA"/>
</dbReference>